<evidence type="ECO:0000313" key="1">
    <source>
        <dbReference type="EMBL" id="CUP83884.1"/>
    </source>
</evidence>
<organism evidence="1 2">
    <name type="scientific">Bacteroides uniformis</name>
    <dbReference type="NCBI Taxonomy" id="820"/>
    <lineage>
        <taxon>Bacteria</taxon>
        <taxon>Pseudomonadati</taxon>
        <taxon>Bacteroidota</taxon>
        <taxon>Bacteroidia</taxon>
        <taxon>Bacteroidales</taxon>
        <taxon>Bacteroidaceae</taxon>
        <taxon>Bacteroides</taxon>
    </lineage>
</organism>
<dbReference type="RefSeq" id="WP_081028769.1">
    <property type="nucleotide sequence ID" value="NZ_CZAO01000011.1"/>
</dbReference>
<gene>
    <name evidence="1" type="ORF">ERS852510_02462</name>
</gene>
<proteinExistence type="predicted"/>
<reference evidence="1 2" key="1">
    <citation type="submission" date="2015-09" db="EMBL/GenBank/DDBJ databases">
        <authorList>
            <consortium name="Pathogen Informatics"/>
        </authorList>
    </citation>
    <scope>NUCLEOTIDE SEQUENCE [LARGE SCALE GENOMIC DNA]</scope>
    <source>
        <strain evidence="1 2">2789STDY5834898</strain>
    </source>
</reference>
<dbReference type="Proteomes" id="UP000095766">
    <property type="component" value="Unassembled WGS sequence"/>
</dbReference>
<evidence type="ECO:0000313" key="2">
    <source>
        <dbReference type="Proteomes" id="UP000095766"/>
    </source>
</evidence>
<dbReference type="EMBL" id="CZAO01000011">
    <property type="protein sequence ID" value="CUP83884.1"/>
    <property type="molecule type" value="Genomic_DNA"/>
</dbReference>
<accession>A0A174RES5</accession>
<name>A0A174RES5_BACUN</name>
<dbReference type="AlphaFoldDB" id="A0A174RES5"/>
<sequence>MEIRIESILCKLDDRLPELFVNLINGLALTRNEKEIRITVTKFAQTYEIDKFFAYGFGSHHFWLHQRYISEPDKVFDCRLLSVYF</sequence>
<protein>
    <submittedName>
        <fullName evidence="1">Uncharacterized protein</fullName>
    </submittedName>
</protein>